<dbReference type="InParanoid" id="A0A2T3BCE3"/>
<dbReference type="Proteomes" id="UP000241818">
    <property type="component" value="Unassembled WGS sequence"/>
</dbReference>
<name>A0A2T3BCE3_AMORE</name>
<accession>A0A2T3BCE3</accession>
<reference evidence="1 2" key="1">
    <citation type="journal article" date="2018" name="New Phytol.">
        <title>Comparative genomics and transcriptomics depict ericoid mycorrhizal fungi as versatile saprotrophs and plant mutualists.</title>
        <authorList>
            <person name="Martino E."/>
            <person name="Morin E."/>
            <person name="Grelet G.A."/>
            <person name="Kuo A."/>
            <person name="Kohler A."/>
            <person name="Daghino S."/>
            <person name="Barry K.W."/>
            <person name="Cichocki N."/>
            <person name="Clum A."/>
            <person name="Dockter R.B."/>
            <person name="Hainaut M."/>
            <person name="Kuo R.C."/>
            <person name="LaButti K."/>
            <person name="Lindahl B.D."/>
            <person name="Lindquist E.A."/>
            <person name="Lipzen A."/>
            <person name="Khouja H.R."/>
            <person name="Magnuson J."/>
            <person name="Murat C."/>
            <person name="Ohm R.A."/>
            <person name="Singer S.W."/>
            <person name="Spatafora J.W."/>
            <person name="Wang M."/>
            <person name="Veneault-Fourrey C."/>
            <person name="Henrissat B."/>
            <person name="Grigoriev I.V."/>
            <person name="Martin F.M."/>
            <person name="Perotto S."/>
        </authorList>
    </citation>
    <scope>NUCLEOTIDE SEQUENCE [LARGE SCALE GENOMIC DNA]</scope>
    <source>
        <strain evidence="1 2">ATCC 22711</strain>
    </source>
</reference>
<keyword evidence="2" id="KW-1185">Reference proteome</keyword>
<evidence type="ECO:0000313" key="1">
    <source>
        <dbReference type="EMBL" id="PSS25924.1"/>
    </source>
</evidence>
<organism evidence="1 2">
    <name type="scientific">Amorphotheca resinae ATCC 22711</name>
    <dbReference type="NCBI Taxonomy" id="857342"/>
    <lineage>
        <taxon>Eukaryota</taxon>
        <taxon>Fungi</taxon>
        <taxon>Dikarya</taxon>
        <taxon>Ascomycota</taxon>
        <taxon>Pezizomycotina</taxon>
        <taxon>Leotiomycetes</taxon>
        <taxon>Helotiales</taxon>
        <taxon>Amorphothecaceae</taxon>
        <taxon>Amorphotheca</taxon>
    </lineage>
</organism>
<evidence type="ECO:0000313" key="2">
    <source>
        <dbReference type="Proteomes" id="UP000241818"/>
    </source>
</evidence>
<dbReference type="GeneID" id="36572458"/>
<gene>
    <name evidence="1" type="ORF">M430DRAFT_208300</name>
</gene>
<proteinExistence type="predicted"/>
<sequence>MRWMNASRRPFSPSRYTHANARAVAGIGWLSSLLQPPGFSSCTTLGIHIGRSQDLRSPPVIPTGRLPALRDKRCGIVNRFSFCAPGTPIRTSSFDIGRRCVSSDTKGPSNVLSRRHLAVTVDFKNPIRHRGSLAQQPVTPRQHFLHLQDQMSGITSRTCPLTICVSVREGCFDNREVSFLSCFLLGIDGYGMKPSWAKGII</sequence>
<dbReference type="AlphaFoldDB" id="A0A2T3BCE3"/>
<protein>
    <submittedName>
        <fullName evidence="1">Uncharacterized protein</fullName>
    </submittedName>
</protein>
<dbReference type="EMBL" id="KZ679007">
    <property type="protein sequence ID" value="PSS25924.1"/>
    <property type="molecule type" value="Genomic_DNA"/>
</dbReference>
<dbReference type="RefSeq" id="XP_024724523.1">
    <property type="nucleotide sequence ID" value="XM_024864377.1"/>
</dbReference>